<dbReference type="RefSeq" id="WP_126726190.1">
    <property type="nucleotide sequence ID" value="NZ_RYZH01000027.1"/>
</dbReference>
<reference evidence="7 8" key="1">
    <citation type="submission" date="2018-12" db="EMBL/GenBank/DDBJ databases">
        <authorList>
            <person name="Toschakov S.V."/>
        </authorList>
    </citation>
    <scope>NUCLEOTIDE SEQUENCE [LARGE SCALE GENOMIC DNA]</scope>
    <source>
        <strain evidence="7 8">GM2012</strain>
    </source>
</reference>
<proteinExistence type="predicted"/>
<dbReference type="Gene3D" id="3.40.630.30">
    <property type="match status" value="1"/>
</dbReference>
<dbReference type="PANTHER" id="PTHR36449:SF1">
    <property type="entry name" value="ACETYLTRANSFERASE"/>
    <property type="match status" value="1"/>
</dbReference>
<name>A0A432MI06_9BACT</name>
<dbReference type="PROSITE" id="PS51186">
    <property type="entry name" value="GNAT"/>
    <property type="match status" value="1"/>
</dbReference>
<evidence type="ECO:0000256" key="3">
    <source>
        <dbReference type="ARBA" id="ARBA00022679"/>
    </source>
</evidence>
<dbReference type="InterPro" id="IPR000182">
    <property type="entry name" value="GNAT_dom"/>
</dbReference>
<sequence length="171" mass="18775">MADWAIERLDRSHDRSALDCGRPPLDDFLRKLVSQYEKRNLGRTYVAVIPVTKRVVGYYTLASGSVTFENLPAEASRKLPRHPVPVALLARLAVDRSMQGRGLGAALLTDALARCLTLAEQIAIHAVAVDAIDEDAAAFYAKYGFVPLEDDPRHLYLPMATIEQAFGPRGG</sequence>
<evidence type="ECO:0000313" key="8">
    <source>
        <dbReference type="Proteomes" id="UP000280296"/>
    </source>
</evidence>
<dbReference type="SUPFAM" id="SSF55729">
    <property type="entry name" value="Acyl-CoA N-acyltransferases (Nat)"/>
    <property type="match status" value="1"/>
</dbReference>
<keyword evidence="8" id="KW-1185">Reference proteome</keyword>
<keyword evidence="3 7" id="KW-0808">Transferase</keyword>
<keyword evidence="2" id="KW-1277">Toxin-antitoxin system</keyword>
<gene>
    <name evidence="7" type="ORF">TsocGM_14500</name>
</gene>
<evidence type="ECO:0000256" key="1">
    <source>
        <dbReference type="ARBA" id="ARBA00022491"/>
    </source>
</evidence>
<dbReference type="PANTHER" id="PTHR36449">
    <property type="entry name" value="ACETYLTRANSFERASE-RELATED"/>
    <property type="match status" value="1"/>
</dbReference>
<organism evidence="7 8">
    <name type="scientific">Tautonia sociabilis</name>
    <dbReference type="NCBI Taxonomy" id="2080755"/>
    <lineage>
        <taxon>Bacteria</taxon>
        <taxon>Pseudomonadati</taxon>
        <taxon>Planctomycetota</taxon>
        <taxon>Planctomycetia</taxon>
        <taxon>Isosphaerales</taxon>
        <taxon>Isosphaeraceae</taxon>
        <taxon>Tautonia</taxon>
    </lineage>
</organism>
<dbReference type="InterPro" id="IPR016181">
    <property type="entry name" value="Acyl_CoA_acyltransferase"/>
</dbReference>
<dbReference type="OrthoDB" id="9799147at2"/>
<evidence type="ECO:0000259" key="6">
    <source>
        <dbReference type="PROSITE" id="PS51186"/>
    </source>
</evidence>
<reference evidence="7 8" key="2">
    <citation type="submission" date="2019-01" db="EMBL/GenBank/DDBJ databases">
        <title>Tautonia sociabilis, a novel thermotolerant planctomycete of Isosphaeraceae family, isolated from a 4000 m deep subterranean habitat.</title>
        <authorList>
            <person name="Kovaleva O.L."/>
            <person name="Elcheninov A.G."/>
            <person name="Van Heerden E."/>
            <person name="Toshchakov S.V."/>
            <person name="Novikov A."/>
            <person name="Bonch-Osmolovskaya E.A."/>
            <person name="Kublanov I.V."/>
        </authorList>
    </citation>
    <scope>NUCLEOTIDE SEQUENCE [LARGE SCALE GENOMIC DNA]</scope>
    <source>
        <strain evidence="7 8">GM2012</strain>
    </source>
</reference>
<comment type="catalytic activity">
    <reaction evidence="5">
        <text>glycyl-tRNA(Gly) + acetyl-CoA = N-acetylglycyl-tRNA(Gly) + CoA + H(+)</text>
        <dbReference type="Rhea" id="RHEA:81867"/>
        <dbReference type="Rhea" id="RHEA-COMP:9683"/>
        <dbReference type="Rhea" id="RHEA-COMP:19766"/>
        <dbReference type="ChEBI" id="CHEBI:15378"/>
        <dbReference type="ChEBI" id="CHEBI:57287"/>
        <dbReference type="ChEBI" id="CHEBI:57288"/>
        <dbReference type="ChEBI" id="CHEBI:78522"/>
        <dbReference type="ChEBI" id="CHEBI:232036"/>
    </reaction>
</comment>
<evidence type="ECO:0000256" key="2">
    <source>
        <dbReference type="ARBA" id="ARBA00022649"/>
    </source>
</evidence>
<dbReference type="EMBL" id="RYZH01000027">
    <property type="protein sequence ID" value="RUL87004.1"/>
    <property type="molecule type" value="Genomic_DNA"/>
</dbReference>
<dbReference type="Pfam" id="PF00583">
    <property type="entry name" value="Acetyltransf_1"/>
    <property type="match status" value="1"/>
</dbReference>
<feature type="domain" description="N-acetyltransferase" evidence="6">
    <location>
        <begin position="1"/>
        <end position="163"/>
    </location>
</feature>
<keyword evidence="4" id="KW-0012">Acyltransferase</keyword>
<dbReference type="GO" id="GO:0016747">
    <property type="term" value="F:acyltransferase activity, transferring groups other than amino-acyl groups"/>
    <property type="evidence" value="ECO:0007669"/>
    <property type="project" value="InterPro"/>
</dbReference>
<dbReference type="Proteomes" id="UP000280296">
    <property type="component" value="Unassembled WGS sequence"/>
</dbReference>
<evidence type="ECO:0000256" key="4">
    <source>
        <dbReference type="ARBA" id="ARBA00023315"/>
    </source>
</evidence>
<evidence type="ECO:0000313" key="7">
    <source>
        <dbReference type="EMBL" id="RUL87004.1"/>
    </source>
</evidence>
<dbReference type="AlphaFoldDB" id="A0A432MI06"/>
<comment type="caution">
    <text evidence="7">The sequence shown here is derived from an EMBL/GenBank/DDBJ whole genome shotgun (WGS) entry which is preliminary data.</text>
</comment>
<evidence type="ECO:0000256" key="5">
    <source>
        <dbReference type="ARBA" id="ARBA00049880"/>
    </source>
</evidence>
<keyword evidence="1" id="KW-0678">Repressor</keyword>
<protein>
    <submittedName>
        <fullName evidence="7">GNAT family N-acetyltransferase</fullName>
    </submittedName>
</protein>
<accession>A0A432MI06</accession>